<dbReference type="InterPro" id="IPR011701">
    <property type="entry name" value="MFS"/>
</dbReference>
<evidence type="ECO:0008006" key="10">
    <source>
        <dbReference type="Google" id="ProtNLM"/>
    </source>
</evidence>
<feature type="transmembrane region" description="Helical" evidence="7">
    <location>
        <begin position="365"/>
        <end position="386"/>
    </location>
</feature>
<keyword evidence="3 7" id="KW-0812">Transmembrane</keyword>
<dbReference type="AlphaFoldDB" id="U2Z0F9"/>
<organism evidence="8 9">
    <name type="scientific">Limimaricola cinnabarinus LL-001</name>
    <dbReference type="NCBI Taxonomy" id="1337093"/>
    <lineage>
        <taxon>Bacteria</taxon>
        <taxon>Pseudomonadati</taxon>
        <taxon>Pseudomonadota</taxon>
        <taxon>Alphaproteobacteria</taxon>
        <taxon>Rhodobacterales</taxon>
        <taxon>Paracoccaceae</taxon>
        <taxon>Limimaricola</taxon>
    </lineage>
</organism>
<feature type="transmembrane region" description="Helical" evidence="7">
    <location>
        <begin position="276"/>
        <end position="298"/>
    </location>
</feature>
<reference evidence="8" key="1">
    <citation type="journal article" date="2013" name="Genome Announc.">
        <title>Draft Genome Sequence of Loktanella cinnabarina LL-001T, Isolated from Deep-Sea Floor Sediment.</title>
        <authorList>
            <person name="Nishi S."/>
            <person name="Tsubouchi T."/>
            <person name="Takaki Y."/>
            <person name="Koyanagi R."/>
            <person name="Satoh N."/>
            <person name="Maruyama T."/>
            <person name="Hatada Y."/>
        </authorList>
    </citation>
    <scope>NUCLEOTIDE SEQUENCE [LARGE SCALE GENOMIC DNA]</scope>
    <source>
        <strain evidence="8">LL-001</strain>
    </source>
</reference>
<evidence type="ECO:0000256" key="3">
    <source>
        <dbReference type="ARBA" id="ARBA00022692"/>
    </source>
</evidence>
<feature type="transmembrane region" description="Helical" evidence="7">
    <location>
        <begin position="173"/>
        <end position="191"/>
    </location>
</feature>
<dbReference type="STRING" id="1337093.MBELCI_0629"/>
<dbReference type="GO" id="GO:0022857">
    <property type="term" value="F:transmembrane transporter activity"/>
    <property type="evidence" value="ECO:0007669"/>
    <property type="project" value="InterPro"/>
</dbReference>
<feature type="transmembrane region" description="Helical" evidence="7">
    <location>
        <begin position="304"/>
        <end position="327"/>
    </location>
</feature>
<gene>
    <name evidence="8" type="ORF">MBELCI_0629</name>
</gene>
<dbReference type="RefSeq" id="WP_021692685.1">
    <property type="nucleotide sequence ID" value="NZ_BATB01000004.1"/>
</dbReference>
<dbReference type="PANTHER" id="PTHR43124:SF3">
    <property type="entry name" value="CHLORAMPHENICOL EFFLUX PUMP RV0191"/>
    <property type="match status" value="1"/>
</dbReference>
<sequence length="430" mass="44328">MQAEGGGAITYFRSLSAAGFAATAIGYGPARMGFGLFVPDFRTAFSMSTSTIGLVSSLGFFGFFLGLLAAQLLLTRRGPEAPVLLGLCAATLGMVIIAAALNVAVLAVGVFLAASSAGFAWTPFNDAVHRKVRDADRPTALSDISTGTSIGIVVAGGTALAMVLMGFSWRYCWAAFAMAGALVLVGNWLALRPVERGPAGTKGQWRGVLQASALPLFGIGFVLGTTSAIYISFAADRVREIGGVPGLPAAAAPALIFISYGLFGLAGLLTSRAKEALGLVWLLRLLMGAGTLSLVIVAMMPDRWAGVVLSAGLQGVHVMMTSAVLAFWSERLFPALPSLSFAAVLLVMAAGSVLGPGLAGLASGAAGPMAMFLGAAVLPAAAVLFLRGHHASERPLLAELEAVRRERAGRTPDRKSIRMRHTWHGDGEGA</sequence>
<dbReference type="InterPro" id="IPR036259">
    <property type="entry name" value="MFS_trans_sf"/>
</dbReference>
<keyword evidence="9" id="KW-1185">Reference proteome</keyword>
<dbReference type="Gene3D" id="1.20.1250.20">
    <property type="entry name" value="MFS general substrate transporter like domains"/>
    <property type="match status" value="1"/>
</dbReference>
<protein>
    <recommendedName>
        <fullName evidence="10">Major facilitator superfamily (MFS) profile domain-containing protein</fullName>
    </recommendedName>
</protein>
<accession>U2Z0F9</accession>
<evidence type="ECO:0000256" key="7">
    <source>
        <dbReference type="SAM" id="Phobius"/>
    </source>
</evidence>
<feature type="transmembrane region" description="Helical" evidence="7">
    <location>
        <begin position="144"/>
        <end position="167"/>
    </location>
</feature>
<feature type="transmembrane region" description="Helical" evidence="7">
    <location>
        <begin position="81"/>
        <end position="100"/>
    </location>
</feature>
<feature type="region of interest" description="Disordered" evidence="6">
    <location>
        <begin position="408"/>
        <end position="430"/>
    </location>
</feature>
<dbReference type="GO" id="GO:0005886">
    <property type="term" value="C:plasma membrane"/>
    <property type="evidence" value="ECO:0007669"/>
    <property type="project" value="UniProtKB-SubCell"/>
</dbReference>
<evidence type="ECO:0000313" key="8">
    <source>
        <dbReference type="EMBL" id="GAD54577.1"/>
    </source>
</evidence>
<feature type="transmembrane region" description="Helical" evidence="7">
    <location>
        <begin position="212"/>
        <end position="235"/>
    </location>
</feature>
<comment type="subcellular location">
    <subcellularLocation>
        <location evidence="1">Cell membrane</location>
        <topology evidence="1">Multi-pass membrane protein</topology>
    </subcellularLocation>
</comment>
<evidence type="ECO:0000256" key="6">
    <source>
        <dbReference type="SAM" id="MobiDB-lite"/>
    </source>
</evidence>
<feature type="transmembrane region" description="Helical" evidence="7">
    <location>
        <begin position="12"/>
        <end position="30"/>
    </location>
</feature>
<dbReference type="Pfam" id="PF07690">
    <property type="entry name" value="MFS_1"/>
    <property type="match status" value="1"/>
</dbReference>
<keyword evidence="4 7" id="KW-1133">Transmembrane helix</keyword>
<evidence type="ECO:0000256" key="2">
    <source>
        <dbReference type="ARBA" id="ARBA00022475"/>
    </source>
</evidence>
<evidence type="ECO:0000256" key="4">
    <source>
        <dbReference type="ARBA" id="ARBA00022989"/>
    </source>
</evidence>
<feature type="transmembrane region" description="Helical" evidence="7">
    <location>
        <begin position="247"/>
        <end position="269"/>
    </location>
</feature>
<proteinExistence type="predicted"/>
<feature type="transmembrane region" description="Helical" evidence="7">
    <location>
        <begin position="339"/>
        <end position="359"/>
    </location>
</feature>
<dbReference type="eggNOG" id="COG2814">
    <property type="taxonomic scope" value="Bacteria"/>
</dbReference>
<comment type="caution">
    <text evidence="8">The sequence shown here is derived from an EMBL/GenBank/DDBJ whole genome shotgun (WGS) entry which is preliminary data.</text>
</comment>
<feature type="transmembrane region" description="Helical" evidence="7">
    <location>
        <begin position="50"/>
        <end position="74"/>
    </location>
</feature>
<evidence type="ECO:0000256" key="5">
    <source>
        <dbReference type="ARBA" id="ARBA00023136"/>
    </source>
</evidence>
<evidence type="ECO:0000313" key="9">
    <source>
        <dbReference type="Proteomes" id="UP000016566"/>
    </source>
</evidence>
<evidence type="ECO:0000256" key="1">
    <source>
        <dbReference type="ARBA" id="ARBA00004651"/>
    </source>
</evidence>
<name>U2Z0F9_9RHOB</name>
<dbReference type="SUPFAM" id="SSF103473">
    <property type="entry name" value="MFS general substrate transporter"/>
    <property type="match status" value="1"/>
</dbReference>
<feature type="transmembrane region" description="Helical" evidence="7">
    <location>
        <begin position="106"/>
        <end position="124"/>
    </location>
</feature>
<dbReference type="EMBL" id="BATB01000004">
    <property type="protein sequence ID" value="GAD54577.1"/>
    <property type="molecule type" value="Genomic_DNA"/>
</dbReference>
<dbReference type="PANTHER" id="PTHR43124">
    <property type="entry name" value="PURINE EFFLUX PUMP PBUE"/>
    <property type="match status" value="1"/>
</dbReference>
<keyword evidence="5 7" id="KW-0472">Membrane</keyword>
<keyword evidence="2" id="KW-1003">Cell membrane</keyword>
<dbReference type="InterPro" id="IPR050189">
    <property type="entry name" value="MFS_Efflux_Transporters"/>
</dbReference>
<dbReference type="Proteomes" id="UP000016566">
    <property type="component" value="Unassembled WGS sequence"/>
</dbReference>